<dbReference type="SMART" id="SM00181">
    <property type="entry name" value="EGF"/>
    <property type="match status" value="1"/>
</dbReference>
<feature type="domain" description="CUB" evidence="13">
    <location>
        <begin position="183"/>
        <end position="295"/>
    </location>
</feature>
<dbReference type="Gene3D" id="2.10.70.10">
    <property type="entry name" value="Complement Module, domain 1"/>
    <property type="match status" value="1"/>
</dbReference>
<feature type="non-terminal residue" evidence="14">
    <location>
        <position position="338"/>
    </location>
</feature>
<dbReference type="FunFam" id="2.60.120.290:FF:000012">
    <property type="entry name" value="mannan-binding lectin serine protease 1 isoform X1"/>
    <property type="match status" value="1"/>
</dbReference>
<keyword evidence="4" id="KW-0399">Innate immunity</keyword>
<comment type="caution">
    <text evidence="14">The sequence shown here is derived from an EMBL/GenBank/DDBJ whole genome shotgun (WGS) entry which is preliminary data.</text>
</comment>
<evidence type="ECO:0000256" key="12">
    <source>
        <dbReference type="PROSITE-ProRule" id="PRU00059"/>
    </source>
</evidence>
<proteinExistence type="predicted"/>
<keyword evidence="6" id="KW-0677">Repeat</keyword>
<gene>
    <name evidence="14" type="ORF">GDO86_013636</name>
</gene>
<feature type="non-terminal residue" evidence="14">
    <location>
        <position position="1"/>
    </location>
</feature>
<dbReference type="GO" id="GO:0031638">
    <property type="term" value="P:zymogen activation"/>
    <property type="evidence" value="ECO:0007669"/>
    <property type="project" value="TreeGrafter"/>
</dbReference>
<evidence type="ECO:0000256" key="8">
    <source>
        <dbReference type="ARBA" id="ARBA00022859"/>
    </source>
</evidence>
<dbReference type="Pfam" id="PF14670">
    <property type="entry name" value="FXa_inhibition"/>
    <property type="match status" value="1"/>
</dbReference>
<keyword evidence="7" id="KW-0378">Hydrolase</keyword>
<dbReference type="GO" id="GO:0009986">
    <property type="term" value="C:cell surface"/>
    <property type="evidence" value="ECO:0007669"/>
    <property type="project" value="UniProtKB-SubCell"/>
</dbReference>
<evidence type="ECO:0000256" key="5">
    <source>
        <dbReference type="ARBA" id="ARBA00022670"/>
    </source>
</evidence>
<dbReference type="PROSITE" id="PS01186">
    <property type="entry name" value="EGF_2"/>
    <property type="match status" value="1"/>
</dbReference>
<keyword evidence="3" id="KW-0964">Secreted</keyword>
<evidence type="ECO:0000256" key="10">
    <source>
        <dbReference type="ARBA" id="ARBA00023157"/>
    </source>
</evidence>
<name>A0A8T2IW60_9PIPI</name>
<dbReference type="GO" id="GO:0045087">
    <property type="term" value="P:innate immune response"/>
    <property type="evidence" value="ECO:0007669"/>
    <property type="project" value="UniProtKB-KW"/>
</dbReference>
<dbReference type="InterPro" id="IPR000742">
    <property type="entry name" value="EGF"/>
</dbReference>
<evidence type="ECO:0000256" key="3">
    <source>
        <dbReference type="ARBA" id="ARBA00022525"/>
    </source>
</evidence>
<dbReference type="GO" id="GO:0006958">
    <property type="term" value="P:complement activation, classical pathway"/>
    <property type="evidence" value="ECO:0007669"/>
    <property type="project" value="UniProtKB-KW"/>
</dbReference>
<dbReference type="Pfam" id="PF00431">
    <property type="entry name" value="CUB"/>
    <property type="match status" value="2"/>
</dbReference>
<dbReference type="SUPFAM" id="SSF57196">
    <property type="entry name" value="EGF/Laminin"/>
    <property type="match status" value="1"/>
</dbReference>
<comment type="subcellular location">
    <subcellularLocation>
        <location evidence="1">Cell surface</location>
    </subcellularLocation>
    <subcellularLocation>
        <location evidence="2">Secreted</location>
    </subcellularLocation>
</comment>
<dbReference type="PANTHER" id="PTHR24255:SF25">
    <property type="entry name" value="COMPLEMENT C1R SUBCOMPONENT"/>
    <property type="match status" value="1"/>
</dbReference>
<dbReference type="SMART" id="SM00042">
    <property type="entry name" value="CUB"/>
    <property type="match status" value="2"/>
</dbReference>
<accession>A0A8T2IW60</accession>
<dbReference type="PROSITE" id="PS01187">
    <property type="entry name" value="EGF_CA"/>
    <property type="match status" value="1"/>
</dbReference>
<dbReference type="EMBL" id="JAACNH010000008">
    <property type="protein sequence ID" value="KAG8435767.1"/>
    <property type="molecule type" value="Genomic_DNA"/>
</dbReference>
<keyword evidence="5" id="KW-0645">Protease</keyword>
<keyword evidence="10 12" id="KW-1015">Disulfide bond</keyword>
<keyword evidence="8" id="KW-0391">Immunity</keyword>
<dbReference type="InterPro" id="IPR000859">
    <property type="entry name" value="CUB_dom"/>
</dbReference>
<dbReference type="InterPro" id="IPR018097">
    <property type="entry name" value="EGF_Ca-bd_CS"/>
</dbReference>
<sequence>VVLLLGTLTSAIDNKRSLFGVITSPNYPKSYPNNNQSTWNIGVPGGYHISIRFLVFDIEPSENCNYDFVKVIADKRELGAFCGSQGSGSHPGDRQIVTEGNQLTVLFQSDFSNEDNGVPIPHKGFLAYYQAIDNNECVNPNDNSVNWNPPCQHVCHNFIGGYFCSCLPGYKLQSDKRSCKAECSHELFTEESGMISSPGFPQPYPPDLHCNYSIRLEEGLQISLSFQGVFEIDDHPQARCPYDTLKVFAGDMMLGSFCGRRSPGIVLTRSHSVDIAFHTDDSGDSRGWSLSYTSQAIQCPNPQPQDPFTIITPEQREYRMRDYIVVSCKIGYKIMEVS</sequence>
<dbReference type="GO" id="GO:0072562">
    <property type="term" value="C:blood microparticle"/>
    <property type="evidence" value="ECO:0007669"/>
    <property type="project" value="TreeGrafter"/>
</dbReference>
<dbReference type="GO" id="GO:0005509">
    <property type="term" value="F:calcium ion binding"/>
    <property type="evidence" value="ECO:0007669"/>
    <property type="project" value="InterPro"/>
</dbReference>
<feature type="disulfide bond" evidence="12">
    <location>
        <begin position="183"/>
        <end position="210"/>
    </location>
</feature>
<dbReference type="FunFam" id="2.60.120.290:FF:000006">
    <property type="entry name" value="Mannan-binding lectin serine protease 1"/>
    <property type="match status" value="1"/>
</dbReference>
<evidence type="ECO:0000256" key="9">
    <source>
        <dbReference type="ARBA" id="ARBA00022875"/>
    </source>
</evidence>
<comment type="caution">
    <text evidence="12">Lacks conserved residue(s) required for the propagation of feature annotation.</text>
</comment>
<evidence type="ECO:0000313" key="15">
    <source>
        <dbReference type="Proteomes" id="UP000812440"/>
    </source>
</evidence>
<feature type="domain" description="CUB" evidence="13">
    <location>
        <begin position="4"/>
        <end position="132"/>
    </location>
</feature>
<keyword evidence="15" id="KW-1185">Reference proteome</keyword>
<evidence type="ECO:0000256" key="7">
    <source>
        <dbReference type="ARBA" id="ARBA00022801"/>
    </source>
</evidence>
<keyword evidence="9" id="KW-0180">Complement pathway</keyword>
<dbReference type="GO" id="GO:0004252">
    <property type="term" value="F:serine-type endopeptidase activity"/>
    <property type="evidence" value="ECO:0007669"/>
    <property type="project" value="TreeGrafter"/>
</dbReference>
<dbReference type="Gene3D" id="2.10.25.10">
    <property type="entry name" value="Laminin"/>
    <property type="match status" value="1"/>
</dbReference>
<evidence type="ECO:0000256" key="2">
    <source>
        <dbReference type="ARBA" id="ARBA00004613"/>
    </source>
</evidence>
<protein>
    <recommendedName>
        <fullName evidence="13">CUB domain-containing protein</fullName>
    </recommendedName>
</protein>
<dbReference type="CDD" id="cd00041">
    <property type="entry name" value="CUB"/>
    <property type="match status" value="2"/>
</dbReference>
<keyword evidence="11" id="KW-0325">Glycoprotein</keyword>
<dbReference type="SUPFAM" id="SSF49854">
    <property type="entry name" value="Spermadhesin, CUB domain"/>
    <property type="match status" value="2"/>
</dbReference>
<evidence type="ECO:0000256" key="1">
    <source>
        <dbReference type="ARBA" id="ARBA00004241"/>
    </source>
</evidence>
<dbReference type="SMART" id="SM00179">
    <property type="entry name" value="EGF_CA"/>
    <property type="match status" value="1"/>
</dbReference>
<evidence type="ECO:0000256" key="4">
    <source>
        <dbReference type="ARBA" id="ARBA00022588"/>
    </source>
</evidence>
<dbReference type="InterPro" id="IPR001881">
    <property type="entry name" value="EGF-like_Ca-bd_dom"/>
</dbReference>
<evidence type="ECO:0000256" key="6">
    <source>
        <dbReference type="ARBA" id="ARBA00022737"/>
    </source>
</evidence>
<evidence type="ECO:0000259" key="13">
    <source>
        <dbReference type="PROSITE" id="PS01180"/>
    </source>
</evidence>
<organism evidence="14 15">
    <name type="scientific">Hymenochirus boettgeri</name>
    <name type="common">Congo dwarf clawed frog</name>
    <dbReference type="NCBI Taxonomy" id="247094"/>
    <lineage>
        <taxon>Eukaryota</taxon>
        <taxon>Metazoa</taxon>
        <taxon>Chordata</taxon>
        <taxon>Craniata</taxon>
        <taxon>Vertebrata</taxon>
        <taxon>Euteleostomi</taxon>
        <taxon>Amphibia</taxon>
        <taxon>Batrachia</taxon>
        <taxon>Anura</taxon>
        <taxon>Pipoidea</taxon>
        <taxon>Pipidae</taxon>
        <taxon>Pipinae</taxon>
        <taxon>Hymenochirus</taxon>
    </lineage>
</organism>
<dbReference type="Proteomes" id="UP000812440">
    <property type="component" value="Chromosome 7"/>
</dbReference>
<dbReference type="PANTHER" id="PTHR24255">
    <property type="entry name" value="COMPLEMENT COMPONENT 1, S SUBCOMPONENT-RELATED"/>
    <property type="match status" value="1"/>
</dbReference>
<evidence type="ECO:0000313" key="14">
    <source>
        <dbReference type="EMBL" id="KAG8435767.1"/>
    </source>
</evidence>
<dbReference type="PROSITE" id="PS01180">
    <property type="entry name" value="CUB"/>
    <property type="match status" value="2"/>
</dbReference>
<dbReference type="AlphaFoldDB" id="A0A8T2IW60"/>
<dbReference type="FunFam" id="2.10.25.10:FF:000059">
    <property type="entry name" value="Mannan-binding lectin serine protease 1"/>
    <property type="match status" value="1"/>
</dbReference>
<reference evidence="14" key="1">
    <citation type="thesis" date="2020" institute="ProQuest LLC" country="789 East Eisenhower Parkway, Ann Arbor, MI, USA">
        <title>Comparative Genomics and Chromosome Evolution.</title>
        <authorList>
            <person name="Mudd A.B."/>
        </authorList>
    </citation>
    <scope>NUCLEOTIDE SEQUENCE</scope>
    <source>
        <strain evidence="14">Female2</strain>
        <tissue evidence="14">Blood</tissue>
    </source>
</reference>
<evidence type="ECO:0000256" key="11">
    <source>
        <dbReference type="ARBA" id="ARBA00023180"/>
    </source>
</evidence>
<dbReference type="Gene3D" id="2.60.120.290">
    <property type="entry name" value="Spermadhesin, CUB domain"/>
    <property type="match status" value="2"/>
</dbReference>
<dbReference type="InterPro" id="IPR035914">
    <property type="entry name" value="Sperma_CUB_dom_sf"/>
</dbReference>
<dbReference type="CDD" id="cd00054">
    <property type="entry name" value="EGF_CA"/>
    <property type="match status" value="1"/>
</dbReference>
<dbReference type="OrthoDB" id="6261922at2759"/>